<dbReference type="InterPro" id="IPR013230">
    <property type="entry name" value="Peptidase_M15A_C"/>
</dbReference>
<feature type="region of interest" description="Disordered" evidence="1">
    <location>
        <begin position="39"/>
        <end position="66"/>
    </location>
</feature>
<dbReference type="SUPFAM" id="SSF55166">
    <property type="entry name" value="Hedgehog/DD-peptidase"/>
    <property type="match status" value="1"/>
</dbReference>
<dbReference type="Proteomes" id="UP000192872">
    <property type="component" value="Unassembled WGS sequence"/>
</dbReference>
<dbReference type="Pfam" id="PF08291">
    <property type="entry name" value="Peptidase_M15_3"/>
    <property type="match status" value="1"/>
</dbReference>
<dbReference type="STRING" id="1827387.A4S15_11375"/>
<sequence length="420" mass="43861">MSVAGRLGLWLLGAGAMAAAFFAAPLLLVGEQPLAPTGPASSIIPSPDDQSSAVSAAAGRSTQQNEEDAAFLHAVGRPSVDAVWNQRMRLASPGEWVKSGKATTALVPIILAYAPADERRREPAPFAAIDSAVTPATGVTAPAPQNPAASAPFARVPATTGEDDEEDDEEEEAVPAVVPRPLPRPRIAAASPQSSLTAATTPLAVQPAPAANDKSADPAGIRQALALAPLSAAPPVAPRPQEDLQEGSRKENQNYVLIDPQAGNIRLASLVPEPPVTRATPPLQAAPTTPIQPAITLKTPFGIPYALQQESVEASCFPPPLVDLIHRIEQRYGQKPLVTSGLRDRGRRGSLHRRCQAADLMIPGVSAGELAKVARQIPGMGGVGQYCHPNLVHIDIGTARDWKQGCGGYFALRDSAAKTR</sequence>
<evidence type="ECO:0000313" key="4">
    <source>
        <dbReference type="Proteomes" id="UP000192872"/>
    </source>
</evidence>
<evidence type="ECO:0000313" key="3">
    <source>
        <dbReference type="EMBL" id="OQW51423.1"/>
    </source>
</evidence>
<feature type="region of interest" description="Disordered" evidence="1">
    <location>
        <begin position="137"/>
        <end position="198"/>
    </location>
</feature>
<dbReference type="EMBL" id="LWDL01000019">
    <property type="protein sequence ID" value="OQW51423.1"/>
    <property type="molecule type" value="Genomic_DNA"/>
</dbReference>
<dbReference type="Gene3D" id="3.30.1380.10">
    <property type="match status" value="1"/>
</dbReference>
<comment type="caution">
    <text evidence="3">The sequence shown here is derived from an EMBL/GenBank/DDBJ whole genome shotgun (WGS) entry which is preliminary data.</text>
</comment>
<feature type="domain" description="Peptidase M15A C-terminal" evidence="2">
    <location>
        <begin position="307"/>
        <end position="395"/>
    </location>
</feature>
<feature type="compositionally biased region" description="Acidic residues" evidence="1">
    <location>
        <begin position="161"/>
        <end position="173"/>
    </location>
</feature>
<feature type="compositionally biased region" description="Basic and acidic residues" evidence="1">
    <location>
        <begin position="240"/>
        <end position="252"/>
    </location>
</feature>
<evidence type="ECO:0000259" key="2">
    <source>
        <dbReference type="Pfam" id="PF08291"/>
    </source>
</evidence>
<dbReference type="InterPro" id="IPR009045">
    <property type="entry name" value="Zn_M74/Hedgehog-like"/>
</dbReference>
<feature type="compositionally biased region" description="Low complexity" evidence="1">
    <location>
        <begin position="137"/>
        <end position="154"/>
    </location>
</feature>
<protein>
    <recommendedName>
        <fullName evidence="2">Peptidase M15A C-terminal domain-containing protein</fullName>
    </recommendedName>
</protein>
<feature type="compositionally biased region" description="Low complexity" evidence="1">
    <location>
        <begin position="40"/>
        <end position="53"/>
    </location>
</feature>
<proteinExistence type="predicted"/>
<name>A0A1W9HVI8_9HYPH</name>
<organism evidence="3 4">
    <name type="scientific">Candidatus Raskinella chloraquaticus</name>
    <dbReference type="NCBI Taxonomy" id="1951219"/>
    <lineage>
        <taxon>Bacteria</taxon>
        <taxon>Pseudomonadati</taxon>
        <taxon>Pseudomonadota</taxon>
        <taxon>Alphaproteobacteria</taxon>
        <taxon>Hyphomicrobiales</taxon>
        <taxon>Phreatobacteraceae</taxon>
        <taxon>Candidatus Raskinella</taxon>
    </lineage>
</organism>
<evidence type="ECO:0000256" key="1">
    <source>
        <dbReference type="SAM" id="MobiDB-lite"/>
    </source>
</evidence>
<reference evidence="3 4" key="1">
    <citation type="journal article" date="2017" name="Water Res.">
        <title>Comammox in drinking water systems.</title>
        <authorList>
            <person name="Wang Y."/>
            <person name="Ma L."/>
            <person name="Mao Y."/>
            <person name="Jiang X."/>
            <person name="Xia Y."/>
            <person name="Yu K."/>
            <person name="Li B."/>
            <person name="Zhang T."/>
        </authorList>
    </citation>
    <scope>NUCLEOTIDE SEQUENCE [LARGE SCALE GENOMIC DNA]</scope>
    <source>
        <strain evidence="3">SG_bin8</strain>
    </source>
</reference>
<gene>
    <name evidence="3" type="ORF">A4S15_11375</name>
</gene>
<accession>A0A1W9HVI8</accession>
<feature type="region of interest" description="Disordered" evidence="1">
    <location>
        <begin position="231"/>
        <end position="254"/>
    </location>
</feature>
<dbReference type="AlphaFoldDB" id="A0A1W9HVI8"/>